<evidence type="ECO:0000256" key="1">
    <source>
        <dbReference type="ARBA" id="ARBA00004651"/>
    </source>
</evidence>
<evidence type="ECO:0000256" key="3">
    <source>
        <dbReference type="ARBA" id="ARBA00022692"/>
    </source>
</evidence>
<feature type="transmembrane region" description="Helical" evidence="6">
    <location>
        <begin position="769"/>
        <end position="791"/>
    </location>
</feature>
<dbReference type="Pfam" id="PF02687">
    <property type="entry name" value="FtsX"/>
    <property type="match status" value="1"/>
</dbReference>
<evidence type="ECO:0000313" key="9">
    <source>
        <dbReference type="Proteomes" id="UP000639606"/>
    </source>
</evidence>
<gene>
    <name evidence="8" type="ORF">GCM10010185_43660</name>
</gene>
<feature type="transmembrane region" description="Helical" evidence="6">
    <location>
        <begin position="292"/>
        <end position="321"/>
    </location>
</feature>
<dbReference type="RefSeq" id="WP_189225156.1">
    <property type="nucleotide sequence ID" value="NZ_BMRG01000009.1"/>
</dbReference>
<organism evidence="8 9">
    <name type="scientific">Saccharothrix coeruleofusca</name>
    <dbReference type="NCBI Taxonomy" id="33919"/>
    <lineage>
        <taxon>Bacteria</taxon>
        <taxon>Bacillati</taxon>
        <taxon>Actinomycetota</taxon>
        <taxon>Actinomycetes</taxon>
        <taxon>Pseudonocardiales</taxon>
        <taxon>Pseudonocardiaceae</taxon>
        <taxon>Saccharothrix</taxon>
    </lineage>
</organism>
<feature type="transmembrane region" description="Helical" evidence="6">
    <location>
        <begin position="387"/>
        <end position="408"/>
    </location>
</feature>
<dbReference type="GO" id="GO:0005886">
    <property type="term" value="C:plasma membrane"/>
    <property type="evidence" value="ECO:0007669"/>
    <property type="project" value="UniProtKB-SubCell"/>
</dbReference>
<dbReference type="Proteomes" id="UP000639606">
    <property type="component" value="Unassembled WGS sequence"/>
</dbReference>
<dbReference type="PANTHER" id="PTHR30287">
    <property type="entry name" value="MEMBRANE COMPONENT OF PREDICTED ABC SUPERFAMILY METABOLITE UPTAKE TRANSPORTER"/>
    <property type="match status" value="1"/>
</dbReference>
<evidence type="ECO:0000256" key="5">
    <source>
        <dbReference type="ARBA" id="ARBA00023136"/>
    </source>
</evidence>
<sequence>MRFLVLASRLARREMAAQRSSSLLVLILITLPVLGITAYLTADASAIASPESRIARELGGADVRVLVEAPEPFAEGVARSRADITTEFGPDSQVAALVKVSATTRAGDREVPTTIHLHDTASPLTEPLYRLLSGKRPASADEVALSEATARRLAVSVGDRVTVAGVDRPLVVSGVQFDPRDIEAAFAVLPDSGELVGPLTAEREASPTLSWLVKIGPQAPPPGTIGTLTVVNKRMVLLESQPSNRSLFFGVFLGSLLEITLIVAAVFATTARRQRRFYALLALSGAGPRQRFGIACAHGLVIGVIAAAIGVAGGVLAALLLRGTLEQATKTRWEQLTVPTGLLGQVVLLAVAATVLSAALVSRSSATRNPAEALHGRESVIGRSRRGLILVGGGLLAVGVTSMVFGLLVRRETFAPLGVLLGVFGGGLLLTVLLPRLLVVGRGMRLPARLAIRDTALAPSRTAALATAIASMIAVATTMTFYLTGMAANPDYKPYVPDAPENAAVFTTRAPVAPDVLGRAAEQLGAPGAIAFREAALSVPEGATPSPVQISSAALGAFSPLTAVVAEDEADELLGRPLSDAERRAFTTGSALALNPGLVADGSVLLKGSLPRTPGNASTPPTFTEVDVRMPALVVADRKFRRAPLLLVTEQVARAHNLEPLSQSYSYLFRSSALPSEAAEDQARATLLEGAEGRVLSGKLLVERGDSRPRVVNLINRLIVPLLVVFCLVIIAMGIGLSTNQLKDDFAVLAAVGAQPGIVRAVASWQAGATAAIGVVFGVAIGGAGAVAMVAGSEARWTVLPLGLTVAAAAAVVLLAAALGRATASRRLPTPRWT</sequence>
<feature type="transmembrane region" description="Helical" evidence="6">
    <location>
        <begin position="718"/>
        <end position="737"/>
    </location>
</feature>
<evidence type="ECO:0000256" key="2">
    <source>
        <dbReference type="ARBA" id="ARBA00022475"/>
    </source>
</evidence>
<dbReference type="EMBL" id="BMRG01000009">
    <property type="protein sequence ID" value="GGP66296.1"/>
    <property type="molecule type" value="Genomic_DNA"/>
</dbReference>
<reference evidence="8" key="1">
    <citation type="journal article" date="2014" name="Int. J. Syst. Evol. Microbiol.">
        <title>Complete genome sequence of Corynebacterium casei LMG S-19264T (=DSM 44701T), isolated from a smear-ripened cheese.</title>
        <authorList>
            <consortium name="US DOE Joint Genome Institute (JGI-PGF)"/>
            <person name="Walter F."/>
            <person name="Albersmeier A."/>
            <person name="Kalinowski J."/>
            <person name="Ruckert C."/>
        </authorList>
    </citation>
    <scope>NUCLEOTIDE SEQUENCE</scope>
    <source>
        <strain evidence="8">JCM 3313</strain>
    </source>
</reference>
<feature type="transmembrane region" description="Helical" evidence="6">
    <location>
        <begin position="462"/>
        <end position="483"/>
    </location>
</feature>
<keyword evidence="4 6" id="KW-1133">Transmembrane helix</keyword>
<comment type="subcellular location">
    <subcellularLocation>
        <location evidence="1">Cell membrane</location>
        <topology evidence="1">Multi-pass membrane protein</topology>
    </subcellularLocation>
</comment>
<dbReference type="InterPro" id="IPR038766">
    <property type="entry name" value="Membrane_comp_ABC_pdt"/>
</dbReference>
<comment type="caution">
    <text evidence="8">The sequence shown here is derived from an EMBL/GenBank/DDBJ whole genome shotgun (WGS) entry which is preliminary data.</text>
</comment>
<proteinExistence type="predicted"/>
<evidence type="ECO:0000259" key="7">
    <source>
        <dbReference type="Pfam" id="PF02687"/>
    </source>
</evidence>
<feature type="domain" description="ABC3 transporter permease C-terminal" evidence="7">
    <location>
        <begin position="252"/>
        <end position="370"/>
    </location>
</feature>
<protein>
    <recommendedName>
        <fullName evidence="7">ABC3 transporter permease C-terminal domain-containing protein</fullName>
    </recommendedName>
</protein>
<feature type="transmembrane region" description="Helical" evidence="6">
    <location>
        <begin position="797"/>
        <end position="819"/>
    </location>
</feature>
<name>A0A918AP61_9PSEU</name>
<dbReference type="AlphaFoldDB" id="A0A918AP61"/>
<feature type="transmembrane region" description="Helical" evidence="6">
    <location>
        <begin position="341"/>
        <end position="361"/>
    </location>
</feature>
<accession>A0A918AP61</accession>
<keyword evidence="5 6" id="KW-0472">Membrane</keyword>
<keyword evidence="2" id="KW-1003">Cell membrane</keyword>
<dbReference type="PANTHER" id="PTHR30287:SF1">
    <property type="entry name" value="INNER MEMBRANE PROTEIN"/>
    <property type="match status" value="1"/>
</dbReference>
<keyword evidence="9" id="KW-1185">Reference proteome</keyword>
<reference evidence="8" key="2">
    <citation type="submission" date="2020-09" db="EMBL/GenBank/DDBJ databases">
        <authorList>
            <person name="Sun Q."/>
            <person name="Ohkuma M."/>
        </authorList>
    </citation>
    <scope>NUCLEOTIDE SEQUENCE</scope>
    <source>
        <strain evidence="8">JCM 3313</strain>
    </source>
</reference>
<feature type="transmembrane region" description="Helical" evidence="6">
    <location>
        <begin position="414"/>
        <end position="441"/>
    </location>
</feature>
<feature type="transmembrane region" description="Helical" evidence="6">
    <location>
        <begin position="247"/>
        <end position="271"/>
    </location>
</feature>
<evidence type="ECO:0000256" key="4">
    <source>
        <dbReference type="ARBA" id="ARBA00022989"/>
    </source>
</evidence>
<evidence type="ECO:0000313" key="8">
    <source>
        <dbReference type="EMBL" id="GGP66296.1"/>
    </source>
</evidence>
<dbReference type="InterPro" id="IPR003838">
    <property type="entry name" value="ABC3_permease_C"/>
</dbReference>
<evidence type="ECO:0000256" key="6">
    <source>
        <dbReference type="SAM" id="Phobius"/>
    </source>
</evidence>
<keyword evidence="3 6" id="KW-0812">Transmembrane</keyword>